<dbReference type="InterPro" id="IPR008921">
    <property type="entry name" value="DNA_pol3_clamp-load_cplx_C"/>
</dbReference>
<dbReference type="EC" id="2.7.7.7" evidence="1"/>
<dbReference type="AlphaFoldDB" id="A0AA96WN52"/>
<feature type="domain" description="DNA polymerase III delta subunit-like C-terminal" evidence="10">
    <location>
        <begin position="201"/>
        <end position="309"/>
    </location>
</feature>
<dbReference type="Pfam" id="PF06144">
    <property type="entry name" value="DNA_pol3_delta"/>
    <property type="match status" value="1"/>
</dbReference>
<accession>A0AA96WN52</accession>
<dbReference type="InterPro" id="IPR048466">
    <property type="entry name" value="DNA_pol3_delta-like_C"/>
</dbReference>
<dbReference type="RefSeq" id="WP_316430602.1">
    <property type="nucleotide sequence ID" value="NZ_CP053586.1"/>
</dbReference>
<dbReference type="Gene3D" id="1.10.8.60">
    <property type="match status" value="1"/>
</dbReference>
<keyword evidence="4 11" id="KW-0548">Nucleotidyltransferase</keyword>
<evidence type="ECO:0000256" key="5">
    <source>
        <dbReference type="ARBA" id="ARBA00022705"/>
    </source>
</evidence>
<evidence type="ECO:0000256" key="8">
    <source>
        <dbReference type="ARBA" id="ARBA00049244"/>
    </source>
</evidence>
<dbReference type="GO" id="GO:0009360">
    <property type="term" value="C:DNA polymerase III complex"/>
    <property type="evidence" value="ECO:0007669"/>
    <property type="project" value="InterPro"/>
</dbReference>
<sequence length="329" mass="37042">MSIYLYWGDDDFAMERAVATLRQQYLDPAWADFNYSKITADQIDAVIQGLNLAVTPPFGAGCRFVWLAETTLCQRCPESLLIELERTIPVLPEETVLLFTTSSKPDGRLKSTKLLQNHAEIREFSTIPPWSTDQIARQVRQAAADLNVKLTPGAVSLLTESVGNHSRQLYSELEKLRLYAGNSQRPLDETAVADLITTSTQSSLQLATAIRLGDTAKALSLVRDLLNRNEPALRIVQTLVGYFRTRLWVKLMLEAGERNDREIARLAEVNNPKQIYFLQQEVKPIPLAALLQALPMLLELEFRLKSGADTLETLQVKVIELCQLYDKAR</sequence>
<evidence type="ECO:0000256" key="7">
    <source>
        <dbReference type="ARBA" id="ARBA00034754"/>
    </source>
</evidence>
<feature type="domain" description="DNA polymerase III delta N-terminal" evidence="9">
    <location>
        <begin position="4"/>
        <end position="122"/>
    </location>
</feature>
<evidence type="ECO:0000256" key="3">
    <source>
        <dbReference type="ARBA" id="ARBA00022679"/>
    </source>
</evidence>
<dbReference type="Pfam" id="PF21694">
    <property type="entry name" value="DNA_pol3_delta_C"/>
    <property type="match status" value="1"/>
</dbReference>
<dbReference type="SUPFAM" id="SSF52540">
    <property type="entry name" value="P-loop containing nucleoside triphosphate hydrolases"/>
    <property type="match status" value="1"/>
</dbReference>
<evidence type="ECO:0000256" key="6">
    <source>
        <dbReference type="ARBA" id="ARBA00022932"/>
    </source>
</evidence>
<keyword evidence="5" id="KW-0235">DNA replication</keyword>
<dbReference type="InterPro" id="IPR010372">
    <property type="entry name" value="DNA_pol3_delta_N"/>
</dbReference>
<gene>
    <name evidence="11" type="primary">holA</name>
    <name evidence="11" type="ORF">HJG54_18755</name>
</gene>
<keyword evidence="3 11" id="KW-0808">Transferase</keyword>
<evidence type="ECO:0000259" key="10">
    <source>
        <dbReference type="Pfam" id="PF21694"/>
    </source>
</evidence>
<dbReference type="SUPFAM" id="SSF48019">
    <property type="entry name" value="post-AAA+ oligomerization domain-like"/>
    <property type="match status" value="1"/>
</dbReference>
<evidence type="ECO:0000256" key="2">
    <source>
        <dbReference type="ARBA" id="ARBA00017703"/>
    </source>
</evidence>
<evidence type="ECO:0000259" key="9">
    <source>
        <dbReference type="Pfam" id="PF06144"/>
    </source>
</evidence>
<dbReference type="PANTHER" id="PTHR34388">
    <property type="entry name" value="DNA POLYMERASE III SUBUNIT DELTA"/>
    <property type="match status" value="1"/>
</dbReference>
<name>A0AA96WN52_9CYAN</name>
<protein>
    <recommendedName>
        <fullName evidence="2">DNA polymerase III subunit delta</fullName>
        <ecNumber evidence="1">2.7.7.7</ecNumber>
    </recommendedName>
</protein>
<organism evidence="11">
    <name type="scientific">Leptolyngbya sp. NK1-12</name>
    <dbReference type="NCBI Taxonomy" id="2547451"/>
    <lineage>
        <taxon>Bacteria</taxon>
        <taxon>Bacillati</taxon>
        <taxon>Cyanobacteriota</taxon>
        <taxon>Cyanophyceae</taxon>
        <taxon>Leptolyngbyales</taxon>
        <taxon>Leptolyngbyaceae</taxon>
        <taxon>Leptolyngbya group</taxon>
        <taxon>Leptolyngbya</taxon>
    </lineage>
</organism>
<dbReference type="Gene3D" id="1.20.272.10">
    <property type="match status" value="1"/>
</dbReference>
<dbReference type="GO" id="GO:0006261">
    <property type="term" value="P:DNA-templated DNA replication"/>
    <property type="evidence" value="ECO:0007669"/>
    <property type="project" value="TreeGrafter"/>
</dbReference>
<dbReference type="InterPro" id="IPR005790">
    <property type="entry name" value="DNA_polIII_delta"/>
</dbReference>
<dbReference type="Gene3D" id="3.40.50.300">
    <property type="entry name" value="P-loop containing nucleotide triphosphate hydrolases"/>
    <property type="match status" value="1"/>
</dbReference>
<dbReference type="InterPro" id="IPR027417">
    <property type="entry name" value="P-loop_NTPase"/>
</dbReference>
<dbReference type="PANTHER" id="PTHR34388:SF1">
    <property type="entry name" value="DNA POLYMERASE III SUBUNIT DELTA"/>
    <property type="match status" value="1"/>
</dbReference>
<evidence type="ECO:0000313" key="11">
    <source>
        <dbReference type="EMBL" id="WNZ24686.1"/>
    </source>
</evidence>
<comment type="catalytic activity">
    <reaction evidence="8">
        <text>DNA(n) + a 2'-deoxyribonucleoside 5'-triphosphate = DNA(n+1) + diphosphate</text>
        <dbReference type="Rhea" id="RHEA:22508"/>
        <dbReference type="Rhea" id="RHEA-COMP:17339"/>
        <dbReference type="Rhea" id="RHEA-COMP:17340"/>
        <dbReference type="ChEBI" id="CHEBI:33019"/>
        <dbReference type="ChEBI" id="CHEBI:61560"/>
        <dbReference type="ChEBI" id="CHEBI:173112"/>
        <dbReference type="EC" id="2.7.7.7"/>
    </reaction>
</comment>
<keyword evidence="6" id="KW-0239">DNA-directed DNA polymerase</keyword>
<evidence type="ECO:0000256" key="4">
    <source>
        <dbReference type="ARBA" id="ARBA00022695"/>
    </source>
</evidence>
<reference evidence="11" key="1">
    <citation type="submission" date="2020-05" db="EMBL/GenBank/DDBJ databases">
        <authorList>
            <person name="Zhu T."/>
            <person name="Keshari N."/>
            <person name="Lu X."/>
        </authorList>
    </citation>
    <scope>NUCLEOTIDE SEQUENCE</scope>
    <source>
        <strain evidence="11">NK1-12</strain>
    </source>
</reference>
<dbReference type="EMBL" id="CP053586">
    <property type="protein sequence ID" value="WNZ24686.1"/>
    <property type="molecule type" value="Genomic_DNA"/>
</dbReference>
<dbReference type="GO" id="GO:0003887">
    <property type="term" value="F:DNA-directed DNA polymerase activity"/>
    <property type="evidence" value="ECO:0007669"/>
    <property type="project" value="UniProtKB-KW"/>
</dbReference>
<proteinExistence type="inferred from homology"/>
<evidence type="ECO:0000256" key="1">
    <source>
        <dbReference type="ARBA" id="ARBA00012417"/>
    </source>
</evidence>
<dbReference type="NCBIfam" id="TIGR01128">
    <property type="entry name" value="holA"/>
    <property type="match status" value="1"/>
</dbReference>
<comment type="similarity">
    <text evidence="7">Belongs to the DNA polymerase HolA subunit family.</text>
</comment>
<dbReference type="GO" id="GO:0003677">
    <property type="term" value="F:DNA binding"/>
    <property type="evidence" value="ECO:0007669"/>
    <property type="project" value="InterPro"/>
</dbReference>